<sequence>MICQECQKRTATLHFTKIINGEKTEIHLCEHCAQEKGTEFMISGTSGFAINNLLAGLFNLNSNIEQLNQNNPIQSGEIIQCDRCGMTLNQILNIGRFGCAHCYKAFQEQLNPLLRRLHGGNWKHNGKIPQRSGGVLNIRKKIDILKETLQTLVAKEEFEKAAEVRDEIRLYEKQLQEGGE</sequence>
<evidence type="ECO:0000313" key="3">
    <source>
        <dbReference type="Proteomes" id="UP001459714"/>
    </source>
</evidence>
<dbReference type="GeneID" id="92959262"/>
<protein>
    <submittedName>
        <fullName evidence="2">UvrB/UvrC motif-containing protein</fullName>
    </submittedName>
</protein>
<feature type="domain" description="UVR" evidence="1">
    <location>
        <begin position="139"/>
        <end position="174"/>
    </location>
</feature>
<dbReference type="Pfam" id="PF02151">
    <property type="entry name" value="UVR"/>
    <property type="match status" value="1"/>
</dbReference>
<proteinExistence type="predicted"/>
<evidence type="ECO:0000313" key="2">
    <source>
        <dbReference type="EMBL" id="MEL3955736.1"/>
    </source>
</evidence>
<dbReference type="SUPFAM" id="SSF46600">
    <property type="entry name" value="C-terminal UvrC-binding domain of UvrB"/>
    <property type="match status" value="1"/>
</dbReference>
<dbReference type="InterPro" id="IPR001943">
    <property type="entry name" value="UVR_dom"/>
</dbReference>
<keyword evidence="3" id="KW-1185">Reference proteome</keyword>
<accession>A0ABU9JSB4</accession>
<dbReference type="PANTHER" id="PTHR38430:SF1">
    <property type="entry name" value="PROTEIN-ARGININE KINASE ACTIVATOR PROTEIN"/>
    <property type="match status" value="1"/>
</dbReference>
<dbReference type="EMBL" id="JBBYAK010000001">
    <property type="protein sequence ID" value="MEL3955736.1"/>
    <property type="molecule type" value="Genomic_DNA"/>
</dbReference>
<dbReference type="PANTHER" id="PTHR38430">
    <property type="entry name" value="PROTEIN-ARGININE KINASE ACTIVATOR PROTEIN"/>
    <property type="match status" value="1"/>
</dbReference>
<organism evidence="2 3">
    <name type="scientific">Caldifermentibacillus hisashii</name>
    <dbReference type="NCBI Taxonomy" id="996558"/>
    <lineage>
        <taxon>Bacteria</taxon>
        <taxon>Bacillati</taxon>
        <taxon>Bacillota</taxon>
        <taxon>Bacilli</taxon>
        <taxon>Bacillales</taxon>
        <taxon>Bacillaceae</taxon>
        <taxon>Caldifermentibacillus</taxon>
    </lineage>
</organism>
<dbReference type="PIRSF" id="PIRSF015034">
    <property type="entry name" value="YacH"/>
    <property type="match status" value="1"/>
</dbReference>
<comment type="caution">
    <text evidence="2">The sequence shown here is derived from an EMBL/GenBank/DDBJ whole genome shotgun (WGS) entry which is preliminary data.</text>
</comment>
<reference evidence="2 3" key="1">
    <citation type="submission" date="2024-03" db="EMBL/GenBank/DDBJ databases">
        <title>Bacilli Hybrid Assemblies.</title>
        <authorList>
            <person name="Kovac J."/>
        </authorList>
    </citation>
    <scope>NUCLEOTIDE SEQUENCE [LARGE SCALE GENOMIC DNA]</scope>
    <source>
        <strain evidence="2 3">FSL M8-0022</strain>
    </source>
</reference>
<dbReference type="RefSeq" id="WP_034766953.1">
    <property type="nucleotide sequence ID" value="NZ_CP150143.1"/>
</dbReference>
<gene>
    <name evidence="2" type="ORF">NST17_00565</name>
</gene>
<dbReference type="Proteomes" id="UP001459714">
    <property type="component" value="Unassembled WGS sequence"/>
</dbReference>
<name>A0ABU9JSB4_9BACI</name>
<dbReference type="InterPro" id="IPR036876">
    <property type="entry name" value="UVR_dom_sf"/>
</dbReference>
<dbReference type="PROSITE" id="PS50151">
    <property type="entry name" value="UVR"/>
    <property type="match status" value="1"/>
</dbReference>
<dbReference type="InterPro" id="IPR025542">
    <property type="entry name" value="YacH"/>
</dbReference>
<evidence type="ECO:0000259" key="1">
    <source>
        <dbReference type="PROSITE" id="PS50151"/>
    </source>
</evidence>